<dbReference type="InParanoid" id="A0A804JI07"/>
<dbReference type="SUPFAM" id="SSF82199">
    <property type="entry name" value="SET domain"/>
    <property type="match status" value="1"/>
</dbReference>
<gene>
    <name evidence="2" type="ORF">GSMUA_165380.1</name>
</gene>
<evidence type="ECO:0000313" key="2">
    <source>
        <dbReference type="EMBL" id="CAG1846743.1"/>
    </source>
</evidence>
<evidence type="ECO:0000256" key="1">
    <source>
        <dbReference type="SAM" id="MobiDB-lite"/>
    </source>
</evidence>
<reference evidence="3" key="2">
    <citation type="submission" date="2021-05" db="UniProtKB">
        <authorList>
            <consortium name="EnsemblPlants"/>
        </authorList>
    </citation>
    <scope>IDENTIFICATION</scope>
    <source>
        <strain evidence="3">subsp. malaccensis</strain>
    </source>
</reference>
<dbReference type="KEGG" id="mus:103988104"/>
<dbReference type="PANTHER" id="PTHR47780">
    <property type="entry name" value="PROTEIN SET DOMAIN GROUP 41"/>
    <property type="match status" value="1"/>
</dbReference>
<proteinExistence type="predicted"/>
<evidence type="ECO:0000313" key="4">
    <source>
        <dbReference type="Proteomes" id="UP000012960"/>
    </source>
</evidence>
<dbReference type="OrthoDB" id="5945798at2759"/>
<organism evidence="3 4">
    <name type="scientific">Musa acuminata subsp. malaccensis</name>
    <name type="common">Wild banana</name>
    <name type="synonym">Musa malaccensis</name>
    <dbReference type="NCBI Taxonomy" id="214687"/>
    <lineage>
        <taxon>Eukaryota</taxon>
        <taxon>Viridiplantae</taxon>
        <taxon>Streptophyta</taxon>
        <taxon>Embryophyta</taxon>
        <taxon>Tracheophyta</taxon>
        <taxon>Spermatophyta</taxon>
        <taxon>Magnoliopsida</taxon>
        <taxon>Liliopsida</taxon>
        <taxon>Zingiberales</taxon>
        <taxon>Musaceae</taxon>
        <taxon>Musa</taxon>
    </lineage>
</organism>
<dbReference type="Gramene" id="Ma06_t19440.1">
    <property type="protein sequence ID" value="Ma06_p19440.1"/>
    <property type="gene ID" value="Ma06_g19440"/>
</dbReference>
<dbReference type="Gene3D" id="2.170.270.10">
    <property type="entry name" value="SET domain"/>
    <property type="match status" value="1"/>
</dbReference>
<dbReference type="EnsemblPlants" id="Ma06_t19440.1">
    <property type="protein sequence ID" value="Ma06_p19440.1"/>
    <property type="gene ID" value="Ma06_g19440"/>
</dbReference>
<dbReference type="EMBL" id="HG996471">
    <property type="protein sequence ID" value="CAG1846743.1"/>
    <property type="molecule type" value="Genomic_DNA"/>
</dbReference>
<keyword evidence="4" id="KW-1185">Reference proteome</keyword>
<dbReference type="AlphaFoldDB" id="A0A804JI07"/>
<dbReference type="FunCoup" id="A0A804JI07">
    <property type="interactions" value="6"/>
</dbReference>
<dbReference type="CDD" id="cd20071">
    <property type="entry name" value="SET_SMYD"/>
    <property type="match status" value="1"/>
</dbReference>
<dbReference type="Proteomes" id="UP000012960">
    <property type="component" value="Unplaced"/>
</dbReference>
<dbReference type="OMA" id="KYRFICC"/>
<name>A0A804JI07_MUSAM</name>
<accession>A0A804JI07</accession>
<evidence type="ECO:0000313" key="3">
    <source>
        <dbReference type="EnsemblPlants" id="Ma06_p19440.1"/>
    </source>
</evidence>
<protein>
    <submittedName>
        <fullName evidence="2">(wild Malaysian banana) hypothetical protein</fullName>
    </submittedName>
</protein>
<sequence>MENMFRTAATSAEEEPREHPAMEMRAREETGLARDMTPPIPPLAAALHRCFLPSRCSACFRPLDSFLPCAACRGASRYCSAACSAADSSAHAASGECCLLRDHHPDGDTSDLRAALRLLHSLETLGMGILPPASLPDQPRRIAGLLASDLEKVLEEGGEVAERILEGAALMSLARGRGRSREADFDGGAASPEVVLWAVLRNSVEVHISEVGALGVAVYGPGFSWFNHSCVPNACYRFELGYRYGEPGPVTPESFLASSAAAGVATDAWNAWIYGESRLACGFSKFGPRVTVRSIKPIMKGEEVCVTYVDLLQPKVERQDDLWEKYRFVCCCGRCGASSPLYMDFVLNCDARELSLDNCSNSTDPCCEEFADILDQAIADYTLDENPEACCEKLESMLFCSSQDKEFHAGGRIKLHTLHHLPLNAYITLSSAYRTRLFNLLAISLDEGNNSEAFKMGRAAASYSLLLAGTVHHLFLSEPSLIATTAHFLVSAAESTCGILRIPGWSLNANQCKSDIDSVLCHYQSIMMEHSLDECKATSMRFLGCISEILSRTWPFLTEGLPYLESINSPVDFSWLGPNVINPQCFANPRGISDFINKDRSGCRHHEDIFIEDKRRFLFQLVVHCFAYGRYLASICYGPQCNLADHVEIMLHGFL</sequence>
<feature type="region of interest" description="Disordered" evidence="1">
    <location>
        <begin position="1"/>
        <end position="22"/>
    </location>
</feature>
<reference evidence="2" key="1">
    <citation type="submission" date="2021-03" db="EMBL/GenBank/DDBJ databases">
        <authorList>
            <consortium name="Genoscope - CEA"/>
            <person name="William W."/>
        </authorList>
    </citation>
    <scope>NUCLEOTIDE SEQUENCE</scope>
    <source>
        <strain evidence="2">Doubled-haploid Pahang</strain>
    </source>
</reference>
<dbReference type="InterPro" id="IPR046341">
    <property type="entry name" value="SET_dom_sf"/>
</dbReference>
<dbReference type="PANTHER" id="PTHR47780:SF1">
    <property type="entry name" value="PROTEIN SET DOMAIN GROUP 41"/>
    <property type="match status" value="1"/>
</dbReference>